<feature type="domain" description="Alcohol dehydrogenase-like C-terminal" evidence="7">
    <location>
        <begin position="181"/>
        <end position="306"/>
    </location>
</feature>
<accession>A0ABR1IZ37</accession>
<evidence type="ECO:0000256" key="2">
    <source>
        <dbReference type="ARBA" id="ARBA00008072"/>
    </source>
</evidence>
<comment type="cofactor">
    <cofactor evidence="1 6">
        <name>Zn(2+)</name>
        <dbReference type="ChEBI" id="CHEBI:29105"/>
    </cofactor>
</comment>
<evidence type="ECO:0000313" key="11">
    <source>
        <dbReference type="Proteomes" id="UP001498398"/>
    </source>
</evidence>
<keyword evidence="11" id="KW-1185">Reference proteome</keyword>
<evidence type="ECO:0000256" key="5">
    <source>
        <dbReference type="ARBA" id="ARBA00023002"/>
    </source>
</evidence>
<name>A0ABR1IZ37_9AGAR</name>
<evidence type="ECO:0000256" key="4">
    <source>
        <dbReference type="ARBA" id="ARBA00022833"/>
    </source>
</evidence>
<dbReference type="InterPro" id="IPR002328">
    <property type="entry name" value="ADH_Zn_CS"/>
</dbReference>
<comment type="caution">
    <text evidence="9">The sequence shown here is derived from an EMBL/GenBank/DDBJ whole genome shotgun (WGS) entry which is preliminary data.</text>
</comment>
<dbReference type="SUPFAM" id="SSF51735">
    <property type="entry name" value="NAD(P)-binding Rossmann-fold domains"/>
    <property type="match status" value="1"/>
</dbReference>
<evidence type="ECO:0000313" key="10">
    <source>
        <dbReference type="EMBL" id="KAK7459613.1"/>
    </source>
</evidence>
<dbReference type="CDD" id="cd08286">
    <property type="entry name" value="FDH_like_ADH2"/>
    <property type="match status" value="1"/>
</dbReference>
<dbReference type="PANTHER" id="PTHR42813:SF4">
    <property type="entry name" value="NADP-DEPENDENT ISOPROPANOL DEHYDROGENASE"/>
    <property type="match status" value="1"/>
</dbReference>
<organism evidence="9 11">
    <name type="scientific">Marasmiellus scandens</name>
    <dbReference type="NCBI Taxonomy" id="2682957"/>
    <lineage>
        <taxon>Eukaryota</taxon>
        <taxon>Fungi</taxon>
        <taxon>Dikarya</taxon>
        <taxon>Basidiomycota</taxon>
        <taxon>Agaricomycotina</taxon>
        <taxon>Agaricomycetes</taxon>
        <taxon>Agaricomycetidae</taxon>
        <taxon>Agaricales</taxon>
        <taxon>Marasmiineae</taxon>
        <taxon>Omphalotaceae</taxon>
        <taxon>Marasmiellus</taxon>
    </lineage>
</organism>
<evidence type="ECO:0000259" key="8">
    <source>
        <dbReference type="Pfam" id="PF08240"/>
    </source>
</evidence>
<dbReference type="PROSITE" id="PS00059">
    <property type="entry name" value="ADH_ZINC"/>
    <property type="match status" value="1"/>
</dbReference>
<feature type="domain" description="Alcohol dehydrogenase-like N-terminal" evidence="8">
    <location>
        <begin position="28"/>
        <end position="131"/>
    </location>
</feature>
<dbReference type="Gene3D" id="3.90.180.10">
    <property type="entry name" value="Medium-chain alcohol dehydrogenases, catalytic domain"/>
    <property type="match status" value="1"/>
</dbReference>
<dbReference type="Pfam" id="PF08240">
    <property type="entry name" value="ADH_N"/>
    <property type="match status" value="1"/>
</dbReference>
<gene>
    <name evidence="10" type="ORF">VKT23_009593</name>
    <name evidence="9" type="ORF">VKT23_015030</name>
</gene>
<keyword evidence="3 6" id="KW-0479">Metal-binding</keyword>
<protein>
    <recommendedName>
        <fullName evidence="12">Alcohol dehydrogenase</fullName>
    </recommendedName>
</protein>
<dbReference type="InterPro" id="IPR036291">
    <property type="entry name" value="NAD(P)-bd_dom_sf"/>
</dbReference>
<comment type="similarity">
    <text evidence="2 6">Belongs to the zinc-containing alcohol dehydrogenase family.</text>
</comment>
<dbReference type="EMBL" id="JBANRG010000048">
    <property type="protein sequence ID" value="KAK7445162.1"/>
    <property type="molecule type" value="Genomic_DNA"/>
</dbReference>
<dbReference type="PANTHER" id="PTHR42813">
    <property type="entry name" value="ZINC-TYPE ALCOHOL DEHYDROGENASE-LIKE"/>
    <property type="match status" value="1"/>
</dbReference>
<keyword evidence="4 6" id="KW-0862">Zinc</keyword>
<proteinExistence type="inferred from homology"/>
<evidence type="ECO:0000256" key="1">
    <source>
        <dbReference type="ARBA" id="ARBA00001947"/>
    </source>
</evidence>
<dbReference type="Pfam" id="PF00107">
    <property type="entry name" value="ADH_zinc_N"/>
    <property type="match status" value="1"/>
</dbReference>
<keyword evidence="5" id="KW-0560">Oxidoreductase</keyword>
<evidence type="ECO:0008006" key="12">
    <source>
        <dbReference type="Google" id="ProtNLM"/>
    </source>
</evidence>
<evidence type="ECO:0000256" key="6">
    <source>
        <dbReference type="RuleBase" id="RU361277"/>
    </source>
</evidence>
<dbReference type="Gene3D" id="3.40.50.720">
    <property type="entry name" value="NAD(P)-binding Rossmann-like Domain"/>
    <property type="match status" value="1"/>
</dbReference>
<dbReference type="InterPro" id="IPR013149">
    <property type="entry name" value="ADH-like_C"/>
</dbReference>
<dbReference type="Proteomes" id="UP001498398">
    <property type="component" value="Unassembled WGS sequence"/>
</dbReference>
<sequence length="349" mass="36771">MSTMNALVYRGPGQIVVEQRPKPTIQKATDAIVRLQKTTICGTDLHILKGDVPTCPKGRILGHEGIGVVESVGNAVTSFKPGDNIIISCITSCATCEFCRRGMPSHCTDGGWTLGHTIDGTQAEYVRIPHADSSLHSANVKGASKEALVMISDALPTGFECGTLNGDIKPGSTVAVIGGGPVGLSALLTAQFYTPSTLIMIDLDENRLATAKSVGATHTIKSGPDTVKTVMELTGGRGVDTVIEAVGIPKTFELCQNIVAVGGTIANLGVHGTKADIYMDKLWSMNLTIRTRLVDAVTIPQLIKLVEAGRVNPQALLTHSFKFSDISSAYNTFGAAAQNNALKVVINFD</sequence>
<dbReference type="SUPFAM" id="SSF50129">
    <property type="entry name" value="GroES-like"/>
    <property type="match status" value="1"/>
</dbReference>
<evidence type="ECO:0000313" key="9">
    <source>
        <dbReference type="EMBL" id="KAK7445162.1"/>
    </source>
</evidence>
<evidence type="ECO:0000259" key="7">
    <source>
        <dbReference type="Pfam" id="PF00107"/>
    </source>
</evidence>
<dbReference type="InterPro" id="IPR011032">
    <property type="entry name" value="GroES-like_sf"/>
</dbReference>
<dbReference type="EMBL" id="JBANRG010000016">
    <property type="protein sequence ID" value="KAK7459613.1"/>
    <property type="molecule type" value="Genomic_DNA"/>
</dbReference>
<evidence type="ECO:0000256" key="3">
    <source>
        <dbReference type="ARBA" id="ARBA00022723"/>
    </source>
</evidence>
<dbReference type="InterPro" id="IPR013154">
    <property type="entry name" value="ADH-like_N"/>
</dbReference>
<reference evidence="9 11" key="1">
    <citation type="submission" date="2024-01" db="EMBL/GenBank/DDBJ databases">
        <title>A draft genome for the cacao thread blight pathogen Marasmiellus scandens.</title>
        <authorList>
            <person name="Baruah I.K."/>
            <person name="Leung J."/>
            <person name="Bukari Y."/>
            <person name="Amoako-Attah I."/>
            <person name="Meinhardt L.W."/>
            <person name="Bailey B.A."/>
            <person name="Cohen S.P."/>
        </authorList>
    </citation>
    <scope>NUCLEOTIDE SEQUENCE [LARGE SCALE GENOMIC DNA]</scope>
    <source>
        <strain evidence="9 11">GH-19</strain>
    </source>
</reference>